<reference evidence="2" key="1">
    <citation type="submission" date="2022-07" db="EMBL/GenBank/DDBJ databases">
        <title>Characterization of the Novel Bacterium Alteromonas immobilis LMIT006 and Alteromonas gregis LMIT007.</title>
        <authorList>
            <person name="Lin X."/>
        </authorList>
    </citation>
    <scope>NUCLEOTIDE SEQUENCE</scope>
    <source>
        <strain evidence="2">LMIT007</strain>
    </source>
</reference>
<dbReference type="InterPro" id="IPR016195">
    <property type="entry name" value="Pol/histidinol_Pase-like"/>
</dbReference>
<accession>A0AA41WWJ6</accession>
<dbReference type="RefSeq" id="WP_254098263.1">
    <property type="nucleotide sequence ID" value="NZ_JANATA010000001.1"/>
</dbReference>
<dbReference type="Pfam" id="PF02811">
    <property type="entry name" value="PHP"/>
    <property type="match status" value="1"/>
</dbReference>
<dbReference type="PANTHER" id="PTHR42924">
    <property type="entry name" value="EXONUCLEASE"/>
    <property type="match status" value="1"/>
</dbReference>
<dbReference type="InterPro" id="IPR052018">
    <property type="entry name" value="PHP_domain"/>
</dbReference>
<organism evidence="2 3">
    <name type="scientific">Opacimonas viscosa</name>
    <dbReference type="NCBI Taxonomy" id="2961944"/>
    <lineage>
        <taxon>Bacteria</taxon>
        <taxon>Pseudomonadati</taxon>
        <taxon>Pseudomonadota</taxon>
        <taxon>Gammaproteobacteria</taxon>
        <taxon>Alteromonadales</taxon>
        <taxon>Alteromonadaceae</taxon>
        <taxon>Opacimonas</taxon>
    </lineage>
</organism>
<dbReference type="CDD" id="cd07438">
    <property type="entry name" value="PHP_HisPPase_AMP"/>
    <property type="match status" value="1"/>
</dbReference>
<dbReference type="EMBL" id="JANATA010000001">
    <property type="protein sequence ID" value="MCP3427685.1"/>
    <property type="molecule type" value="Genomic_DNA"/>
</dbReference>
<evidence type="ECO:0000313" key="3">
    <source>
        <dbReference type="Proteomes" id="UP001165413"/>
    </source>
</evidence>
<dbReference type="GO" id="GO:0004534">
    <property type="term" value="F:5'-3' RNA exonuclease activity"/>
    <property type="evidence" value="ECO:0007669"/>
    <property type="project" value="TreeGrafter"/>
</dbReference>
<dbReference type="GO" id="GO:0035312">
    <property type="term" value="F:5'-3' DNA exonuclease activity"/>
    <property type="evidence" value="ECO:0007669"/>
    <property type="project" value="TreeGrafter"/>
</dbReference>
<keyword evidence="3" id="KW-1185">Reference proteome</keyword>
<dbReference type="AlphaFoldDB" id="A0AA41WWJ6"/>
<dbReference type="Gene3D" id="3.20.20.140">
    <property type="entry name" value="Metal-dependent hydrolases"/>
    <property type="match status" value="1"/>
</dbReference>
<dbReference type="SMART" id="SM00481">
    <property type="entry name" value="POLIIIAc"/>
    <property type="match status" value="1"/>
</dbReference>
<protein>
    <submittedName>
        <fullName evidence="2">PHP domain-containing protein</fullName>
    </submittedName>
</protein>
<gene>
    <name evidence="2" type="ORF">NLF92_01865</name>
</gene>
<evidence type="ECO:0000259" key="1">
    <source>
        <dbReference type="SMART" id="SM00481"/>
    </source>
</evidence>
<comment type="caution">
    <text evidence="2">The sequence shown here is derived from an EMBL/GenBank/DDBJ whole genome shotgun (WGS) entry which is preliminary data.</text>
</comment>
<dbReference type="InterPro" id="IPR004013">
    <property type="entry name" value="PHP_dom"/>
</dbReference>
<proteinExistence type="predicted"/>
<feature type="domain" description="Polymerase/histidinol phosphatase N-terminal" evidence="1">
    <location>
        <begin position="3"/>
        <end position="70"/>
    </location>
</feature>
<name>A0AA41WWJ6_9ALTE</name>
<dbReference type="InterPro" id="IPR003141">
    <property type="entry name" value="Pol/His_phosphatase_N"/>
</dbReference>
<dbReference type="Gene3D" id="1.10.150.650">
    <property type="match status" value="1"/>
</dbReference>
<dbReference type="PANTHER" id="PTHR42924:SF3">
    <property type="entry name" value="POLYMERASE_HISTIDINOL PHOSPHATASE N-TERMINAL DOMAIN-CONTAINING PROTEIN"/>
    <property type="match status" value="1"/>
</dbReference>
<evidence type="ECO:0000313" key="2">
    <source>
        <dbReference type="EMBL" id="MCP3427685.1"/>
    </source>
</evidence>
<sequence length="275" mass="30908">MKIDLHTHTYFSDGHLSPAELIMRAHNQQIDVLAITDHDTTAGLTEARAAQSVQKRPLEIISGVEITTRWHGFEIHILGLNVDDTDHTFQARLARQSATRTERAQKMCDKLARCGFLNVYDKAIEKVGKGQITRAHIAQVLVDEGIVAHFQQAFTQFIGKDKRAYVNSQWIDIATAVQWISEAGGKAVVAHPGHYDMKTKWLKRLLGEFKAVGGHGMEVTHPNMQPTKKTMLANLALEFDLMAAVGSDFHFPSRWTELGRNLGIDSVLKPVWEHW</sequence>
<dbReference type="SUPFAM" id="SSF89550">
    <property type="entry name" value="PHP domain-like"/>
    <property type="match status" value="1"/>
</dbReference>
<dbReference type="Proteomes" id="UP001165413">
    <property type="component" value="Unassembled WGS sequence"/>
</dbReference>